<evidence type="ECO:0000256" key="2">
    <source>
        <dbReference type="ARBA" id="ARBA00022679"/>
    </source>
</evidence>
<name>A0AAN7GJP8_9MYRT</name>
<dbReference type="GO" id="GO:0016746">
    <property type="term" value="F:acyltransferase activity"/>
    <property type="evidence" value="ECO:0007669"/>
    <property type="project" value="UniProtKB-KW"/>
</dbReference>
<dbReference type="PANTHER" id="PTHR31623:SF122">
    <property type="entry name" value="HXXXD-TYPE ACYL-TRANSFERASE FAMILY PROTEIN"/>
    <property type="match status" value="1"/>
</dbReference>
<dbReference type="EMBL" id="JAXIOK010000024">
    <property type="protein sequence ID" value="KAK4740718.1"/>
    <property type="molecule type" value="Genomic_DNA"/>
</dbReference>
<reference evidence="4 5" key="1">
    <citation type="journal article" date="2023" name="Hortic Res">
        <title>Pangenome of water caltrop reveals structural variations and asymmetric subgenome divergence after allopolyploidization.</title>
        <authorList>
            <person name="Zhang X."/>
            <person name="Chen Y."/>
            <person name="Wang L."/>
            <person name="Yuan Y."/>
            <person name="Fang M."/>
            <person name="Shi L."/>
            <person name="Lu R."/>
            <person name="Comes H.P."/>
            <person name="Ma Y."/>
            <person name="Chen Y."/>
            <person name="Huang G."/>
            <person name="Zhou Y."/>
            <person name="Zheng Z."/>
            <person name="Qiu Y."/>
        </authorList>
    </citation>
    <scope>NUCLEOTIDE SEQUENCE [LARGE SCALE GENOMIC DNA]</scope>
    <source>
        <tissue evidence="4">Roots</tissue>
    </source>
</reference>
<evidence type="ECO:0000313" key="5">
    <source>
        <dbReference type="Proteomes" id="UP001345219"/>
    </source>
</evidence>
<organism evidence="4 5">
    <name type="scientific">Trapa incisa</name>
    <dbReference type="NCBI Taxonomy" id="236973"/>
    <lineage>
        <taxon>Eukaryota</taxon>
        <taxon>Viridiplantae</taxon>
        <taxon>Streptophyta</taxon>
        <taxon>Embryophyta</taxon>
        <taxon>Tracheophyta</taxon>
        <taxon>Spermatophyta</taxon>
        <taxon>Magnoliopsida</taxon>
        <taxon>eudicotyledons</taxon>
        <taxon>Gunneridae</taxon>
        <taxon>Pentapetalae</taxon>
        <taxon>rosids</taxon>
        <taxon>malvids</taxon>
        <taxon>Myrtales</taxon>
        <taxon>Lythraceae</taxon>
        <taxon>Trapa</taxon>
    </lineage>
</organism>
<evidence type="ECO:0000313" key="4">
    <source>
        <dbReference type="EMBL" id="KAK4740718.1"/>
    </source>
</evidence>
<evidence type="ECO:0008006" key="6">
    <source>
        <dbReference type="Google" id="ProtNLM"/>
    </source>
</evidence>
<comment type="caution">
    <text evidence="4">The sequence shown here is derived from an EMBL/GenBank/DDBJ whole genome shotgun (WGS) entry which is preliminary data.</text>
</comment>
<keyword evidence="3" id="KW-0012">Acyltransferase</keyword>
<dbReference type="AlphaFoldDB" id="A0AAN7GJP8"/>
<dbReference type="Gene3D" id="3.30.559.10">
    <property type="entry name" value="Chloramphenicol acetyltransferase-like domain"/>
    <property type="match status" value="3"/>
</dbReference>
<sequence length="413" mass="45800">MEVKVEIIKRETIRPSSPTPPELKTFQLSLFDQISPAVYVPLLLFYTNHDEKLSPDELSRRLKLSMSKTLTRFYPFTGRLIDNMFIECTDQGAVFVEAKVRGCLSDILKEPDMALLGNLIPIDIFSKEARDGPLLRVQANFFDCGGLVVGICISHKQADAATLCTFVNAWTGEARGMDSIVSPDFCFSSMFPPMDFLSALPEVVMTKKANITKRLVVEPSRIAELKVRAASDNVPRPTAVEAVTALVWKAAATASRKNADPRSAPKKTGMVETEDDAGAELKLPELVCLLRKGLRKYQGEIREIIGGEVRVEKILQAGLDFVEHMAEEGVDNFNCSSWCKFPLYEADFGWGKPVWASLAGFQFMDMLMTNTADNTADGEGIVVWVALSEADMDLFQHDDELLQFASLNPSIKV</sequence>
<evidence type="ECO:0000256" key="1">
    <source>
        <dbReference type="ARBA" id="ARBA00009861"/>
    </source>
</evidence>
<accession>A0AAN7GJP8</accession>
<comment type="similarity">
    <text evidence="1">Belongs to the plant acyltransferase family.</text>
</comment>
<gene>
    <name evidence="4" type="ORF">SAY87_024306</name>
</gene>
<proteinExistence type="inferred from homology"/>
<dbReference type="Proteomes" id="UP001345219">
    <property type="component" value="Chromosome 19"/>
</dbReference>
<dbReference type="PANTHER" id="PTHR31623">
    <property type="entry name" value="F21J9.9"/>
    <property type="match status" value="1"/>
</dbReference>
<evidence type="ECO:0000256" key="3">
    <source>
        <dbReference type="ARBA" id="ARBA00023315"/>
    </source>
</evidence>
<dbReference type="InterPro" id="IPR023213">
    <property type="entry name" value="CAT-like_dom_sf"/>
</dbReference>
<keyword evidence="5" id="KW-1185">Reference proteome</keyword>
<protein>
    <recommendedName>
        <fullName evidence="6">BAHD acyltransferase</fullName>
    </recommendedName>
</protein>
<keyword evidence="2" id="KW-0808">Transferase</keyword>
<dbReference type="Pfam" id="PF02458">
    <property type="entry name" value="Transferase"/>
    <property type="match status" value="2"/>
</dbReference>